<dbReference type="Proteomes" id="UP000030663">
    <property type="component" value="Unassembled WGS sequence"/>
</dbReference>
<dbReference type="OrthoDB" id="5076718at2759"/>
<sequence length="250" mass="28000">MPRSPPFSFSDSSSTYRLRKIHCQEPMDPLRAFLSRHDDPEYSRSIMLSPLLLAAGKGENEVIRFLHQYYETTARRESDHALFLTNRQGHTTTAAVLLEYNANPAKEFSQNGMHGAAWKGLNEQIKEYVNKHKAQADVRDGSSATPVIYAILGVQDERDAWETIKCLFELGASPLLRFGSDELSYAEIAQQEGKRYLAQKLGELCRSPTILNSSRESTCTPGGDNDVQPANKRPREDPEVDEGAKRARGA</sequence>
<dbReference type="Gene3D" id="1.25.40.20">
    <property type="entry name" value="Ankyrin repeat-containing domain"/>
    <property type="match status" value="1"/>
</dbReference>
<reference evidence="2 3" key="1">
    <citation type="submission" date="2011-11" db="EMBL/GenBank/DDBJ databases">
        <title>The Genome Sequence of Fusarium oxysporum PHW815.</title>
        <authorList>
            <consortium name="The Broad Institute Genome Sequencing Platform"/>
            <person name="Ma L.-J."/>
            <person name="Gale L.R."/>
            <person name="Schwartz D.C."/>
            <person name="Zhou S."/>
            <person name="Corby-Kistler H."/>
            <person name="Young S.K."/>
            <person name="Zeng Q."/>
            <person name="Gargeya S."/>
            <person name="Fitzgerald M."/>
            <person name="Haas B."/>
            <person name="Abouelleil A."/>
            <person name="Alvarado L."/>
            <person name="Arachchi H.M."/>
            <person name="Berlin A."/>
            <person name="Brown A."/>
            <person name="Chapman S.B."/>
            <person name="Chen Z."/>
            <person name="Dunbar C."/>
            <person name="Freedman E."/>
            <person name="Gearin G."/>
            <person name="Goldberg J."/>
            <person name="Griggs A."/>
            <person name="Gujja S."/>
            <person name="Heiman D."/>
            <person name="Howarth C."/>
            <person name="Larson L."/>
            <person name="Lui A."/>
            <person name="MacDonald P.J.P."/>
            <person name="Montmayeur A."/>
            <person name="Murphy C."/>
            <person name="Neiman D."/>
            <person name="Pearson M."/>
            <person name="Priest M."/>
            <person name="Roberts A."/>
            <person name="Saif S."/>
            <person name="Shea T."/>
            <person name="Shenoy N."/>
            <person name="Sisk P."/>
            <person name="Stolte C."/>
            <person name="Sykes S."/>
            <person name="Wortman J."/>
            <person name="Nusbaum C."/>
            <person name="Birren B."/>
        </authorList>
    </citation>
    <scope>NUCLEOTIDE SEQUENCE [LARGE SCALE GENOMIC DNA]</scope>
    <source>
        <strain evidence="2 3">54005</strain>
    </source>
</reference>
<evidence type="ECO:0000313" key="2">
    <source>
        <dbReference type="EMBL" id="EXK75772.1"/>
    </source>
</evidence>
<evidence type="ECO:0000256" key="1">
    <source>
        <dbReference type="SAM" id="MobiDB-lite"/>
    </source>
</evidence>
<evidence type="ECO:0000313" key="3">
    <source>
        <dbReference type="Proteomes" id="UP000030663"/>
    </source>
</evidence>
<proteinExistence type="predicted"/>
<dbReference type="EMBL" id="KI979829">
    <property type="protein sequence ID" value="EXK75772.1"/>
    <property type="molecule type" value="Genomic_DNA"/>
</dbReference>
<dbReference type="SUPFAM" id="SSF48403">
    <property type="entry name" value="Ankyrin repeat"/>
    <property type="match status" value="1"/>
</dbReference>
<dbReference type="InterPro" id="IPR036770">
    <property type="entry name" value="Ankyrin_rpt-contain_sf"/>
</dbReference>
<protein>
    <submittedName>
        <fullName evidence="2">Uncharacterized protein</fullName>
    </submittedName>
</protein>
<dbReference type="HOGENOM" id="CLU_075346_0_0_1"/>
<dbReference type="AlphaFoldDB" id="X0BZ14"/>
<organism evidence="2 3">
    <name type="scientific">Fusarium oxysporum f. sp. raphani 54005</name>
    <dbReference type="NCBI Taxonomy" id="1089458"/>
    <lineage>
        <taxon>Eukaryota</taxon>
        <taxon>Fungi</taxon>
        <taxon>Dikarya</taxon>
        <taxon>Ascomycota</taxon>
        <taxon>Pezizomycotina</taxon>
        <taxon>Sordariomycetes</taxon>
        <taxon>Hypocreomycetidae</taxon>
        <taxon>Hypocreales</taxon>
        <taxon>Nectriaceae</taxon>
        <taxon>Fusarium</taxon>
        <taxon>Fusarium oxysporum species complex</taxon>
    </lineage>
</organism>
<feature type="region of interest" description="Disordered" evidence="1">
    <location>
        <begin position="212"/>
        <end position="250"/>
    </location>
</feature>
<gene>
    <name evidence="2" type="ORF">FOQG_19462</name>
</gene>
<accession>X0BZ14</accession>
<keyword evidence="3" id="KW-1185">Reference proteome</keyword>
<name>X0BZ14_FUSOX</name>
<feature type="compositionally biased region" description="Basic and acidic residues" evidence="1">
    <location>
        <begin position="233"/>
        <end position="250"/>
    </location>
</feature>